<dbReference type="AlphaFoldDB" id="A0A090YVW7"/>
<keyword evidence="5" id="KW-1185">Reference proteome</keyword>
<dbReference type="EMBL" id="JMQC01000008">
    <property type="protein sequence ID" value="KFN03014.1"/>
    <property type="molecule type" value="Genomic_DNA"/>
</dbReference>
<comment type="caution">
    <text evidence="2">The sequence shown here is derived from an EMBL/GenBank/DDBJ whole genome shotgun (WGS) entry which is preliminary data.</text>
</comment>
<sequence length="161" mass="18277">MLEIKSIVHSYKIKKKISRDLYGNRDKVALLLGEFNKVYNKSIAEQKKNVMISRLQFLYRSAKLELLKNQQYPLPSALNSKLLERLEDLTIQSFEDCISCLHLILEINYEKIKLHGSGTSRSFVPLSQSSICLADCVCLTGFILLGLATFEGIVLSIYSLT</sequence>
<reference evidence="2 4" key="1">
    <citation type="submission" date="2014-04" db="EMBL/GenBank/DDBJ databases">
        <authorList>
            <person name="Bishop-Lilly K.A."/>
            <person name="Broomall S.M."/>
            <person name="Chain P.S."/>
            <person name="Chertkov O."/>
            <person name="Coyne S.R."/>
            <person name="Daligault H.E."/>
            <person name="Davenport K.W."/>
            <person name="Erkkila T."/>
            <person name="Frey K.G."/>
            <person name="Gibbons H.S."/>
            <person name="Gu W."/>
            <person name="Jaissle J."/>
            <person name="Johnson S.L."/>
            <person name="Koroleva G.I."/>
            <person name="Ladner J.T."/>
            <person name="Lo C.-C."/>
            <person name="Minogue T.D."/>
            <person name="Munk C."/>
            <person name="Palacios G.F."/>
            <person name="Redden C.L."/>
            <person name="Rosenzweig C.N."/>
            <person name="Scholz M.B."/>
            <person name="Teshima H."/>
            <person name="Xu Y."/>
        </authorList>
    </citation>
    <scope>NUCLEOTIDE SEQUENCE [LARGE SCALE GENOMIC DNA]</scope>
    <source>
        <strain evidence="2 4">BHP</strain>
    </source>
</reference>
<proteinExistence type="predicted"/>
<evidence type="ECO:0000313" key="4">
    <source>
        <dbReference type="Proteomes" id="UP000029389"/>
    </source>
</evidence>
<evidence type="ECO:0000313" key="3">
    <source>
        <dbReference type="EMBL" id="RFT67559.1"/>
    </source>
</evidence>
<dbReference type="Proteomes" id="UP000264294">
    <property type="component" value="Unassembled WGS sequence"/>
</dbReference>
<feature type="transmembrane region" description="Helical" evidence="1">
    <location>
        <begin position="139"/>
        <end position="160"/>
    </location>
</feature>
<evidence type="ECO:0000313" key="2">
    <source>
        <dbReference type="EMBL" id="KFN03014.1"/>
    </source>
</evidence>
<name>A0A090YVW7_9BACI</name>
<reference evidence="3 5" key="2">
    <citation type="submission" date="2018-08" db="EMBL/GenBank/DDBJ databases">
        <title>Bacillus clarus sp. nov. strain PS00077A.</title>
        <authorList>
            <person name="Mendez Acevedo M."/>
            <person name="Carroll L."/>
            <person name="Mukherjee M."/>
            <person name="Wiedmann M."/>
            <person name="Kovac J."/>
        </authorList>
    </citation>
    <scope>NUCLEOTIDE SEQUENCE [LARGE SCALE GENOMIC DNA]</scope>
    <source>
        <strain evidence="3 5">PS00077A</strain>
    </source>
</reference>
<organism evidence="2 4">
    <name type="scientific">Bacillus clarus</name>
    <dbReference type="NCBI Taxonomy" id="2338372"/>
    <lineage>
        <taxon>Bacteria</taxon>
        <taxon>Bacillati</taxon>
        <taxon>Bacillota</taxon>
        <taxon>Bacilli</taxon>
        <taxon>Bacillales</taxon>
        <taxon>Bacillaceae</taxon>
        <taxon>Bacillus</taxon>
        <taxon>Bacillus cereus group</taxon>
    </lineage>
</organism>
<keyword evidence="1" id="KW-0812">Transmembrane</keyword>
<evidence type="ECO:0000256" key="1">
    <source>
        <dbReference type="SAM" id="Phobius"/>
    </source>
</evidence>
<keyword evidence="1" id="KW-1133">Transmembrane helix</keyword>
<protein>
    <submittedName>
        <fullName evidence="3">Homoserine dehydrogenase</fullName>
    </submittedName>
</protein>
<keyword evidence="1" id="KW-0472">Membrane</keyword>
<dbReference type="RefSeq" id="WP_042983612.1">
    <property type="nucleotide sequence ID" value="NZ_JMQC01000008.1"/>
</dbReference>
<accession>A0A090YVW7</accession>
<dbReference type="Proteomes" id="UP000029389">
    <property type="component" value="Unassembled WGS sequence"/>
</dbReference>
<gene>
    <name evidence="3" type="ORF">D0U04_07205</name>
    <name evidence="2" type="ORF">DJ93_4778</name>
</gene>
<dbReference type="PATRIC" id="fig|1405.8.peg.4919"/>
<evidence type="ECO:0000313" key="5">
    <source>
        <dbReference type="Proteomes" id="UP000264294"/>
    </source>
</evidence>
<dbReference type="EMBL" id="QVOD01000006">
    <property type="protein sequence ID" value="RFT67559.1"/>
    <property type="molecule type" value="Genomic_DNA"/>
</dbReference>